<dbReference type="InterPro" id="IPR001650">
    <property type="entry name" value="Helicase_C-like"/>
</dbReference>
<keyword evidence="4" id="KW-1185">Reference proteome</keyword>
<dbReference type="EMBL" id="JBHSMF010000002">
    <property type="protein sequence ID" value="MFC5496291.1"/>
    <property type="molecule type" value="Genomic_DNA"/>
</dbReference>
<dbReference type="Proteomes" id="UP001596037">
    <property type="component" value="Unassembled WGS sequence"/>
</dbReference>
<feature type="domain" description="Helicase ATP-binding" evidence="1">
    <location>
        <begin position="55"/>
        <end position="208"/>
    </location>
</feature>
<dbReference type="SMART" id="SM00487">
    <property type="entry name" value="DEXDc"/>
    <property type="match status" value="1"/>
</dbReference>
<dbReference type="SUPFAM" id="SSF52540">
    <property type="entry name" value="P-loop containing nucleoside triphosphate hydrolases"/>
    <property type="match status" value="1"/>
</dbReference>
<organism evidence="3 4">
    <name type="scientific">Caenimonas terrae</name>
    <dbReference type="NCBI Taxonomy" id="696074"/>
    <lineage>
        <taxon>Bacteria</taxon>
        <taxon>Pseudomonadati</taxon>
        <taxon>Pseudomonadota</taxon>
        <taxon>Betaproteobacteria</taxon>
        <taxon>Burkholderiales</taxon>
        <taxon>Comamonadaceae</taxon>
        <taxon>Caenimonas</taxon>
    </lineage>
</organism>
<dbReference type="CDD" id="cd18785">
    <property type="entry name" value="SF2_C"/>
    <property type="match status" value="1"/>
</dbReference>
<keyword evidence="3" id="KW-0547">Nucleotide-binding</keyword>
<keyword evidence="3" id="KW-0347">Helicase</keyword>
<feature type="domain" description="Helicase C-terminal" evidence="2">
    <location>
        <begin position="237"/>
        <end position="409"/>
    </location>
</feature>
<dbReference type="GO" id="GO:0004386">
    <property type="term" value="F:helicase activity"/>
    <property type="evidence" value="ECO:0007669"/>
    <property type="project" value="UniProtKB-KW"/>
</dbReference>
<dbReference type="PANTHER" id="PTHR47396">
    <property type="entry name" value="TYPE I RESTRICTION ENZYME ECOKI R PROTEIN"/>
    <property type="match status" value="1"/>
</dbReference>
<dbReference type="InterPro" id="IPR027417">
    <property type="entry name" value="P-loop_NTPase"/>
</dbReference>
<evidence type="ECO:0000313" key="3">
    <source>
        <dbReference type="EMBL" id="MFC5496291.1"/>
    </source>
</evidence>
<reference evidence="4" key="1">
    <citation type="journal article" date="2019" name="Int. J. Syst. Evol. Microbiol.">
        <title>The Global Catalogue of Microorganisms (GCM) 10K type strain sequencing project: providing services to taxonomists for standard genome sequencing and annotation.</title>
        <authorList>
            <consortium name="The Broad Institute Genomics Platform"/>
            <consortium name="The Broad Institute Genome Sequencing Center for Infectious Disease"/>
            <person name="Wu L."/>
            <person name="Ma J."/>
        </authorList>
    </citation>
    <scope>NUCLEOTIDE SEQUENCE [LARGE SCALE GENOMIC DNA]</scope>
    <source>
        <strain evidence="4">CCUG 57401</strain>
    </source>
</reference>
<evidence type="ECO:0000313" key="4">
    <source>
        <dbReference type="Proteomes" id="UP001596037"/>
    </source>
</evidence>
<gene>
    <name evidence="3" type="ORF">ACFPOE_01975</name>
</gene>
<dbReference type="PROSITE" id="PS51192">
    <property type="entry name" value="HELICASE_ATP_BIND_1"/>
    <property type="match status" value="1"/>
</dbReference>
<dbReference type="RefSeq" id="WP_376848317.1">
    <property type="nucleotide sequence ID" value="NZ_JBHSMF010000002.1"/>
</dbReference>
<dbReference type="EC" id="3.6.4.-" evidence="3"/>
<comment type="caution">
    <text evidence="3">The sequence shown here is derived from an EMBL/GenBank/DDBJ whole genome shotgun (WGS) entry which is preliminary data.</text>
</comment>
<accession>A0ABW0N6I6</accession>
<dbReference type="Pfam" id="PF00271">
    <property type="entry name" value="Helicase_C"/>
    <property type="match status" value="1"/>
</dbReference>
<keyword evidence="3" id="KW-0378">Hydrolase</keyword>
<evidence type="ECO:0000259" key="1">
    <source>
        <dbReference type="PROSITE" id="PS51192"/>
    </source>
</evidence>
<sequence length="699" mass="77751">MLSEQLSVPPAIARLLLKPQLTTLSAGERIQSPKPGRGEPDWSFQDTAVQRCLDALGRRPFGRIGLVLPTGAGKTRTALRVALRMLAGHPKNDSVVVWVTHRKNLRQQAHRELLKMMAARQPETLMSSAAELEDRLQFVMLGEAATTGWSSERAIALVVIDEAHHGAAPTYQRLLGMLGGTPALLLTATPNRPDRLPIGIDEIAFTTTYRELAEKGAILRPTFLDFPVEDFDWSQDAVEELAEYVLEHARTKGRKTLVLAPRVDRVQEFYEALCSRLSQAGDNPLSLDDIGYVVGEGNSLGIDNEDFLNRFASQPRAILVSAQILLEGFDDPGIDTVILTYPSSSVIRLMQAAGRCVRYSPGKTSAYVIQAKNADVAYHFDQRWLYQDIDDYLRPQLIDVEYASSEDLVRRATEILDAHHVDEGACARILEQVRHVQPGETCRLFLYGLPYFGPKEDFQADSRWGGALETDETSTRVRTLFNGFCALGADLSDPSDYLLRDGPSLGISRDLSAGSPWRELTGLLTSSYLAKREMSGDTAGHESHRQYKKCGASSWLKYVTFTLHRSVPSELAEFLQDCHNREAVQHTYVVEPSRWCALAKTPLPASGAEGFLLSSAAWQQLVLAMQELKARLGSCAPADQVSVLAHFLEGSSYDLIPYRLFRRIEFLVSPASWKERTLALDESTISLKEDQHDQTTRTH</sequence>
<dbReference type="PROSITE" id="PS51194">
    <property type="entry name" value="HELICASE_CTER"/>
    <property type="match status" value="1"/>
</dbReference>
<dbReference type="InterPro" id="IPR006935">
    <property type="entry name" value="Helicase/UvrB_N"/>
</dbReference>
<dbReference type="Gene3D" id="3.40.50.300">
    <property type="entry name" value="P-loop containing nucleotide triphosphate hydrolases"/>
    <property type="match status" value="2"/>
</dbReference>
<proteinExistence type="predicted"/>
<dbReference type="Pfam" id="PF04851">
    <property type="entry name" value="ResIII"/>
    <property type="match status" value="1"/>
</dbReference>
<dbReference type="InterPro" id="IPR014001">
    <property type="entry name" value="Helicase_ATP-bd"/>
</dbReference>
<name>A0ABW0N6I6_9BURK</name>
<protein>
    <submittedName>
        <fullName evidence="3">DEAD/DEAH box helicase</fullName>
        <ecNumber evidence="3">3.6.4.-</ecNumber>
    </submittedName>
</protein>
<keyword evidence="3" id="KW-0067">ATP-binding</keyword>
<evidence type="ECO:0000259" key="2">
    <source>
        <dbReference type="PROSITE" id="PS51194"/>
    </source>
</evidence>
<dbReference type="GO" id="GO:0016787">
    <property type="term" value="F:hydrolase activity"/>
    <property type="evidence" value="ECO:0007669"/>
    <property type="project" value="UniProtKB-KW"/>
</dbReference>
<dbReference type="PANTHER" id="PTHR47396:SF1">
    <property type="entry name" value="ATP-DEPENDENT HELICASE IRC3-RELATED"/>
    <property type="match status" value="1"/>
</dbReference>
<dbReference type="InterPro" id="IPR050742">
    <property type="entry name" value="Helicase_Restrict-Modif_Enz"/>
</dbReference>